<feature type="domain" description="DUF2510" evidence="4">
    <location>
        <begin position="4"/>
        <end position="35"/>
    </location>
</feature>
<feature type="region of interest" description="Disordered" evidence="2">
    <location>
        <begin position="70"/>
        <end position="89"/>
    </location>
</feature>
<evidence type="ECO:0000256" key="2">
    <source>
        <dbReference type="SAM" id="MobiDB-lite"/>
    </source>
</evidence>
<evidence type="ECO:0000259" key="5">
    <source>
        <dbReference type="Pfam" id="PF11611"/>
    </source>
</evidence>
<accession>A0ABT8HI41</accession>
<dbReference type="Proteomes" id="UP001172687">
    <property type="component" value="Unassembled WGS sequence"/>
</dbReference>
<proteinExistence type="predicted"/>
<organism evidence="6 7">
    <name type="scientific">Mycolicibacterium austroafricanum</name>
    <name type="common">Mycobacterium austroafricanum</name>
    <dbReference type="NCBI Taxonomy" id="39687"/>
    <lineage>
        <taxon>Bacteria</taxon>
        <taxon>Bacillati</taxon>
        <taxon>Actinomycetota</taxon>
        <taxon>Actinomycetes</taxon>
        <taxon>Mycobacteriales</taxon>
        <taxon>Mycobacteriaceae</taxon>
        <taxon>Mycolicibacterium</taxon>
    </lineage>
</organism>
<keyword evidence="3" id="KW-0472">Membrane</keyword>
<comment type="caution">
    <text evidence="6">The sequence shown here is derived from an EMBL/GenBank/DDBJ whole genome shotgun (WGS) entry which is preliminary data.</text>
</comment>
<dbReference type="Gene3D" id="2.60.40.1240">
    <property type="match status" value="1"/>
</dbReference>
<dbReference type="Pfam" id="PF11611">
    <property type="entry name" value="DUF4352"/>
    <property type="match status" value="1"/>
</dbReference>
<evidence type="ECO:0000259" key="4">
    <source>
        <dbReference type="Pfam" id="PF10708"/>
    </source>
</evidence>
<dbReference type="InterPro" id="IPR029050">
    <property type="entry name" value="Immunoprotect_excell_Ig-like"/>
</dbReference>
<name>A0ABT8HI41_MYCAO</name>
<evidence type="ECO:0000313" key="7">
    <source>
        <dbReference type="Proteomes" id="UP001172687"/>
    </source>
</evidence>
<dbReference type="RefSeq" id="WP_105389465.1">
    <property type="nucleotide sequence ID" value="NZ_CP070380.1"/>
</dbReference>
<keyword evidence="3" id="KW-1133">Transmembrane helix</keyword>
<dbReference type="InterPro" id="IPR029051">
    <property type="entry name" value="DUF4352"/>
</dbReference>
<reference evidence="6" key="1">
    <citation type="submission" date="2023-07" db="EMBL/GenBank/DDBJ databases">
        <title>Degradation of tert-butanol by M. austroafricanum TBA100.</title>
        <authorList>
            <person name="Helbich S."/>
            <person name="Vainshtein Y."/>
        </authorList>
    </citation>
    <scope>NUCLEOTIDE SEQUENCE</scope>
    <source>
        <strain evidence="6">TBA100</strain>
    </source>
</reference>
<keyword evidence="7" id="KW-1185">Reference proteome</keyword>
<sequence>MTAPGWYPDPSGVPRQRYFDGTRWTEQYTPLQQPRKSRVWLWVLLSVFGVMVLAFGGCVAFVGSVASNMEEDSGSSSATDSGASVGSGAARDGKFEFAVTNVTTGSTRPNLPSARGTWVLASIRVTNIGNEPQSFFVGNQKLIDTAGREYAADDMAAMRINDESTMVLDLGPGFSLNVVIPFDVPPASVPDALVLHDSAFSGGVRIDIT</sequence>
<dbReference type="InterPro" id="IPR018929">
    <property type="entry name" value="DUF2510"/>
</dbReference>
<protein>
    <submittedName>
        <fullName evidence="6">DUF4352 domain-containing protein</fullName>
    </submittedName>
</protein>
<feature type="compositionally biased region" description="Low complexity" evidence="2">
    <location>
        <begin position="74"/>
        <end position="89"/>
    </location>
</feature>
<dbReference type="EMBL" id="JAUHTC010000074">
    <property type="protein sequence ID" value="MDN4520434.1"/>
    <property type="molecule type" value="Genomic_DNA"/>
</dbReference>
<evidence type="ECO:0000313" key="6">
    <source>
        <dbReference type="EMBL" id="MDN4520434.1"/>
    </source>
</evidence>
<keyword evidence="1" id="KW-0732">Signal</keyword>
<feature type="domain" description="DUF4352" evidence="5">
    <location>
        <begin position="90"/>
        <end position="203"/>
    </location>
</feature>
<evidence type="ECO:0000256" key="1">
    <source>
        <dbReference type="ARBA" id="ARBA00022729"/>
    </source>
</evidence>
<feature type="transmembrane region" description="Helical" evidence="3">
    <location>
        <begin position="39"/>
        <end position="63"/>
    </location>
</feature>
<gene>
    <name evidence="6" type="ORF">QYF68_21790</name>
</gene>
<dbReference type="Pfam" id="PF10708">
    <property type="entry name" value="DUF2510"/>
    <property type="match status" value="1"/>
</dbReference>
<evidence type="ECO:0000256" key="3">
    <source>
        <dbReference type="SAM" id="Phobius"/>
    </source>
</evidence>
<keyword evidence="3" id="KW-0812">Transmembrane</keyword>